<dbReference type="AlphaFoldDB" id="X0VE54"/>
<accession>X0VE54</accession>
<feature type="compositionally biased region" description="Basic and acidic residues" evidence="1">
    <location>
        <begin position="28"/>
        <end position="37"/>
    </location>
</feature>
<feature type="region of interest" description="Disordered" evidence="1">
    <location>
        <begin position="1"/>
        <end position="37"/>
    </location>
</feature>
<proteinExistence type="predicted"/>
<gene>
    <name evidence="2" type="ORF">S01H1_33233</name>
</gene>
<evidence type="ECO:0000256" key="1">
    <source>
        <dbReference type="SAM" id="MobiDB-lite"/>
    </source>
</evidence>
<feature type="compositionally biased region" description="Polar residues" evidence="1">
    <location>
        <begin position="1"/>
        <end position="10"/>
    </location>
</feature>
<name>X0VE54_9ZZZZ</name>
<feature type="non-terminal residue" evidence="2">
    <location>
        <position position="1"/>
    </location>
</feature>
<protein>
    <submittedName>
        <fullName evidence="2">Uncharacterized protein</fullName>
    </submittedName>
</protein>
<dbReference type="EMBL" id="BARS01020629">
    <property type="protein sequence ID" value="GAG09512.1"/>
    <property type="molecule type" value="Genomic_DNA"/>
</dbReference>
<sequence>QQELKQQYQAITKKEDEKTTNNIYDRVMPGDRRTTTS</sequence>
<organism evidence="2">
    <name type="scientific">marine sediment metagenome</name>
    <dbReference type="NCBI Taxonomy" id="412755"/>
    <lineage>
        <taxon>unclassified sequences</taxon>
        <taxon>metagenomes</taxon>
        <taxon>ecological metagenomes</taxon>
    </lineage>
</organism>
<evidence type="ECO:0000313" key="2">
    <source>
        <dbReference type="EMBL" id="GAG09512.1"/>
    </source>
</evidence>
<comment type="caution">
    <text evidence="2">The sequence shown here is derived from an EMBL/GenBank/DDBJ whole genome shotgun (WGS) entry which is preliminary data.</text>
</comment>
<reference evidence="2" key="1">
    <citation type="journal article" date="2014" name="Front. Microbiol.">
        <title>High frequency of phylogenetically diverse reductive dehalogenase-homologous genes in deep subseafloor sedimentary metagenomes.</title>
        <authorList>
            <person name="Kawai M."/>
            <person name="Futagami T."/>
            <person name="Toyoda A."/>
            <person name="Takaki Y."/>
            <person name="Nishi S."/>
            <person name="Hori S."/>
            <person name="Arai W."/>
            <person name="Tsubouchi T."/>
            <person name="Morono Y."/>
            <person name="Uchiyama I."/>
            <person name="Ito T."/>
            <person name="Fujiyama A."/>
            <person name="Inagaki F."/>
            <person name="Takami H."/>
        </authorList>
    </citation>
    <scope>NUCLEOTIDE SEQUENCE</scope>
    <source>
        <strain evidence="2">Expedition CK06-06</strain>
    </source>
</reference>